<comment type="similarity">
    <text evidence="6 7">Belongs to the Vang family.</text>
</comment>
<feature type="transmembrane region" description="Helical" evidence="9">
    <location>
        <begin position="252"/>
        <end position="276"/>
    </location>
</feature>
<name>A0A6A4VFI1_AMPAM</name>
<feature type="transmembrane region" description="Helical" evidence="9">
    <location>
        <begin position="185"/>
        <end position="205"/>
    </location>
</feature>
<dbReference type="Proteomes" id="UP000440578">
    <property type="component" value="Unassembled WGS sequence"/>
</dbReference>
<sequence length="557" mass="62440">MLGILHADTGPWAGMEPSGGGGTLRSATVERNKTGPRANGKLPQHSSLSRQMNHSSRLEESFDGPGSGGTPVSTVVNMFSEPTHAQSAQDVIEVQILPQDSWADNATAVTGNTSDVSTSVDDFGRFQKAPEQTLSFQCQRYLGTTLAGIVSLFAFLSPVAMVVIPKTSLLGLKQAQLQCGAECDGMLIAFAFKLLILLAGTWAVFVRAPRATMPRIFTFRAIVLVLVFVFTFSYWLFFFVRVLEEREALRYYTILVFASSLVDALLWIHYLAVLLLELRHAQPQYAVRVVRSPDGESRLYPLGRLSIQRAAAHVLERYYTEFPVYNPYLERLPTKASRKASSVTSYKYYDVDGSTAGSTLQSPSRIISGRRKEVSHNERFHEEHEYERRVKKRRSRLVTSAEEAFTHIRRLKEQQGPAIPMDPHEAAQAIFPTMARPLQKYLRVTRQQPRHTMEAILAHLAQCLAHDLAPRAFLERYLAPAPVLEGEREARPVQSWALVCDTLLSRPVAEGTLFQLRQHDVSLLCTVVKLPHFNITEEIIDPKCNKFVLRLSSETSV</sequence>
<dbReference type="GO" id="GO:0005886">
    <property type="term" value="C:plasma membrane"/>
    <property type="evidence" value="ECO:0007669"/>
    <property type="project" value="UniProtKB-SubCell"/>
</dbReference>
<evidence type="ECO:0000256" key="7">
    <source>
        <dbReference type="PIRNR" id="PIRNR007991"/>
    </source>
</evidence>
<feature type="region of interest" description="Disordered" evidence="8">
    <location>
        <begin position="1"/>
        <end position="73"/>
    </location>
</feature>
<dbReference type="EMBL" id="VIIS01001822">
    <property type="protein sequence ID" value="KAF0292313.1"/>
    <property type="molecule type" value="Genomic_DNA"/>
</dbReference>
<reference evidence="10 11" key="1">
    <citation type="submission" date="2019-07" db="EMBL/GenBank/DDBJ databases">
        <title>Draft genome assembly of a fouling barnacle, Amphibalanus amphitrite (Darwin, 1854): The first reference genome for Thecostraca.</title>
        <authorList>
            <person name="Kim W."/>
        </authorList>
    </citation>
    <scope>NUCLEOTIDE SEQUENCE [LARGE SCALE GENOMIC DNA]</scope>
    <source>
        <strain evidence="10">SNU_AA5</strain>
        <tissue evidence="10">Soma without cirri and trophi</tissue>
    </source>
</reference>
<feature type="transmembrane region" description="Helical" evidence="9">
    <location>
        <begin position="217"/>
        <end position="240"/>
    </location>
</feature>
<keyword evidence="5 7" id="KW-0472">Membrane</keyword>
<evidence type="ECO:0000256" key="6">
    <source>
        <dbReference type="ARBA" id="ARBA00025718"/>
    </source>
</evidence>
<evidence type="ECO:0000256" key="1">
    <source>
        <dbReference type="ARBA" id="ARBA00004651"/>
    </source>
</evidence>
<proteinExistence type="inferred from homology"/>
<accession>A0A6A4VFI1</accession>
<keyword evidence="4 9" id="KW-1133">Transmembrane helix</keyword>
<dbReference type="AlphaFoldDB" id="A0A6A4VFI1"/>
<keyword evidence="11" id="KW-1185">Reference proteome</keyword>
<evidence type="ECO:0000256" key="9">
    <source>
        <dbReference type="SAM" id="Phobius"/>
    </source>
</evidence>
<evidence type="ECO:0000256" key="4">
    <source>
        <dbReference type="ARBA" id="ARBA00022989"/>
    </source>
</evidence>
<dbReference type="InterPro" id="IPR009539">
    <property type="entry name" value="VANGL"/>
</dbReference>
<dbReference type="PANTHER" id="PTHR20886">
    <property type="entry name" value="VANG-LIKE PROTEIN"/>
    <property type="match status" value="1"/>
</dbReference>
<comment type="subcellular location">
    <subcellularLocation>
        <location evidence="1">Cell membrane</location>
        <topology evidence="1">Multi-pass membrane protein</topology>
    </subcellularLocation>
</comment>
<evidence type="ECO:0000256" key="3">
    <source>
        <dbReference type="ARBA" id="ARBA00022692"/>
    </source>
</evidence>
<dbReference type="Pfam" id="PF06638">
    <property type="entry name" value="Strabismus"/>
    <property type="match status" value="1"/>
</dbReference>
<keyword evidence="3 9" id="KW-0812">Transmembrane</keyword>
<evidence type="ECO:0000256" key="2">
    <source>
        <dbReference type="ARBA" id="ARBA00022475"/>
    </source>
</evidence>
<feature type="compositionally biased region" description="Polar residues" evidence="8">
    <location>
        <begin position="44"/>
        <end position="55"/>
    </location>
</feature>
<evidence type="ECO:0000256" key="8">
    <source>
        <dbReference type="SAM" id="MobiDB-lite"/>
    </source>
</evidence>
<evidence type="ECO:0000256" key="5">
    <source>
        <dbReference type="ARBA" id="ARBA00023136"/>
    </source>
</evidence>
<protein>
    <recommendedName>
        <fullName evidence="7">Vang-like protein</fullName>
    </recommendedName>
</protein>
<evidence type="ECO:0000313" key="10">
    <source>
        <dbReference type="EMBL" id="KAF0292313.1"/>
    </source>
</evidence>
<gene>
    <name evidence="10" type="primary">VANGL1_0</name>
    <name evidence="10" type="ORF">FJT64_009665</name>
</gene>
<keyword evidence="2 7" id="KW-1003">Cell membrane</keyword>
<feature type="transmembrane region" description="Helical" evidence="9">
    <location>
        <begin position="141"/>
        <end position="164"/>
    </location>
</feature>
<dbReference type="OrthoDB" id="8887313at2759"/>
<dbReference type="PIRSF" id="PIRSF007991">
    <property type="entry name" value="Strabismus"/>
    <property type="match status" value="1"/>
</dbReference>
<comment type="caution">
    <text evidence="10">The sequence shown here is derived from an EMBL/GenBank/DDBJ whole genome shotgun (WGS) entry which is preliminary data.</text>
</comment>
<evidence type="ECO:0000313" key="11">
    <source>
        <dbReference type="Proteomes" id="UP000440578"/>
    </source>
</evidence>
<organism evidence="10 11">
    <name type="scientific">Amphibalanus amphitrite</name>
    <name type="common">Striped barnacle</name>
    <name type="synonym">Balanus amphitrite</name>
    <dbReference type="NCBI Taxonomy" id="1232801"/>
    <lineage>
        <taxon>Eukaryota</taxon>
        <taxon>Metazoa</taxon>
        <taxon>Ecdysozoa</taxon>
        <taxon>Arthropoda</taxon>
        <taxon>Crustacea</taxon>
        <taxon>Multicrustacea</taxon>
        <taxon>Cirripedia</taxon>
        <taxon>Thoracica</taxon>
        <taxon>Thoracicalcarea</taxon>
        <taxon>Balanomorpha</taxon>
        <taxon>Balanoidea</taxon>
        <taxon>Balanidae</taxon>
        <taxon>Amphibalaninae</taxon>
        <taxon>Amphibalanus</taxon>
    </lineage>
</organism>